<keyword evidence="4" id="KW-1185">Reference proteome</keyword>
<organism evidence="3 4">
    <name type="scientific">Caenorhabditis japonica</name>
    <dbReference type="NCBI Taxonomy" id="281687"/>
    <lineage>
        <taxon>Eukaryota</taxon>
        <taxon>Metazoa</taxon>
        <taxon>Ecdysozoa</taxon>
        <taxon>Nematoda</taxon>
        <taxon>Chromadorea</taxon>
        <taxon>Rhabditida</taxon>
        <taxon>Rhabditina</taxon>
        <taxon>Rhabditomorpha</taxon>
        <taxon>Rhabditoidea</taxon>
        <taxon>Rhabditidae</taxon>
        <taxon>Peloderinae</taxon>
        <taxon>Caenorhabditis</taxon>
    </lineage>
</organism>
<evidence type="ECO:0000256" key="2">
    <source>
        <dbReference type="SAM" id="SignalP"/>
    </source>
</evidence>
<reference evidence="4" key="1">
    <citation type="submission" date="2010-08" db="EMBL/GenBank/DDBJ databases">
        <authorList>
            <consortium name="Caenorhabditis japonica Sequencing Consortium"/>
            <person name="Wilson R.K."/>
        </authorList>
    </citation>
    <scope>NUCLEOTIDE SEQUENCE [LARGE SCALE GENOMIC DNA]</scope>
    <source>
        <strain evidence="4">DF5081</strain>
    </source>
</reference>
<feature type="compositionally biased region" description="Basic and acidic residues" evidence="1">
    <location>
        <begin position="53"/>
        <end position="63"/>
    </location>
</feature>
<feature type="signal peptide" evidence="2">
    <location>
        <begin position="1"/>
        <end position="15"/>
    </location>
</feature>
<dbReference type="EnsemblMetazoa" id="CJA35073b.1">
    <property type="protein sequence ID" value="CJA35073b.1"/>
    <property type="gene ID" value="WBGene00210920"/>
</dbReference>
<reference evidence="3" key="2">
    <citation type="submission" date="2022-06" db="UniProtKB">
        <authorList>
            <consortium name="EnsemblMetazoa"/>
        </authorList>
    </citation>
    <scope>IDENTIFICATION</scope>
    <source>
        <strain evidence="3">DF5081</strain>
    </source>
</reference>
<proteinExistence type="predicted"/>
<feature type="compositionally biased region" description="Basic residues" evidence="1">
    <location>
        <begin position="31"/>
        <end position="52"/>
    </location>
</feature>
<dbReference type="AlphaFoldDB" id="A0A8R1IMB5"/>
<feature type="region of interest" description="Disordered" evidence="1">
    <location>
        <begin position="28"/>
        <end position="63"/>
    </location>
</feature>
<keyword evidence="2" id="KW-0732">Signal</keyword>
<sequence length="177" mass="20714">MMIHFSIGFVTVTFGMVVVICKNKEEEKKEIKRKKKKSNSPLKKHSVKRHGGRKEIHVEKKRPEENVQLQIGRVQNEDEQKAHIMTEPLKPKVIAYNEKQKKIAAGAMKGKNDYVTLDDVNSDWESKYKADGQQVDEDEPQEFLKSVKKSKKKKKKKKKKRRHRESEKEQDSKGEMV</sequence>
<evidence type="ECO:0000313" key="4">
    <source>
        <dbReference type="Proteomes" id="UP000005237"/>
    </source>
</evidence>
<evidence type="ECO:0000313" key="3">
    <source>
        <dbReference type="EnsemblMetazoa" id="CJA35073b.1"/>
    </source>
</evidence>
<feature type="chain" id="PRO_5035901964" evidence="2">
    <location>
        <begin position="16"/>
        <end position="177"/>
    </location>
</feature>
<name>A0A8R1IMB5_CAEJA</name>
<evidence type="ECO:0000256" key="1">
    <source>
        <dbReference type="SAM" id="MobiDB-lite"/>
    </source>
</evidence>
<accession>A0A8R1IMB5</accession>
<feature type="region of interest" description="Disordered" evidence="1">
    <location>
        <begin position="127"/>
        <end position="177"/>
    </location>
</feature>
<dbReference type="Proteomes" id="UP000005237">
    <property type="component" value="Unassembled WGS sequence"/>
</dbReference>
<feature type="compositionally biased region" description="Basic residues" evidence="1">
    <location>
        <begin position="146"/>
        <end position="163"/>
    </location>
</feature>
<feature type="compositionally biased region" description="Basic and acidic residues" evidence="1">
    <location>
        <begin position="164"/>
        <end position="177"/>
    </location>
</feature>
<protein>
    <submittedName>
        <fullName evidence="3">Uncharacterized protein</fullName>
    </submittedName>
</protein>